<gene>
    <name evidence="7" type="primary">sctE</name>
    <name evidence="7" type="ORF">NKI33_20090</name>
</gene>
<comment type="similarity">
    <text evidence="4">Belongs to the SctE/SipB/YopB family.</text>
</comment>
<feature type="transmembrane region" description="Helical" evidence="5">
    <location>
        <begin position="151"/>
        <end position="171"/>
    </location>
</feature>
<name>A0ABV1YJE6_9HYPH</name>
<reference evidence="7 8" key="1">
    <citation type="journal article" date="2024" name="Proc. Natl. Acad. Sci. U.S.A.">
        <title>The evolutionary genomics of adaptation to stress in wild rhizobium bacteria.</title>
        <authorList>
            <person name="Kehlet-Delgado H."/>
            <person name="Montoya A.P."/>
            <person name="Jensen K.T."/>
            <person name="Wendlandt C.E."/>
            <person name="Dexheimer C."/>
            <person name="Roberts M."/>
            <person name="Torres Martinez L."/>
            <person name="Friesen M.L."/>
            <person name="Griffitts J.S."/>
            <person name="Porter S.S."/>
        </authorList>
    </citation>
    <scope>NUCLEOTIDE SEQUENCE [LARGE SCALE GENOMIC DNA]</scope>
    <source>
        <strain evidence="7 8">M0729</strain>
    </source>
</reference>
<dbReference type="InterPro" id="IPR006972">
    <property type="entry name" value="BipB-like_C"/>
</dbReference>
<evidence type="ECO:0000256" key="2">
    <source>
        <dbReference type="ARBA" id="ARBA00022870"/>
    </source>
</evidence>
<organism evidence="7 8">
    <name type="scientific">Mesorhizobium opportunistum</name>
    <dbReference type="NCBI Taxonomy" id="593909"/>
    <lineage>
        <taxon>Bacteria</taxon>
        <taxon>Pseudomonadati</taxon>
        <taxon>Pseudomonadota</taxon>
        <taxon>Alphaproteobacteria</taxon>
        <taxon>Hyphomicrobiales</taxon>
        <taxon>Phyllobacteriaceae</taxon>
        <taxon>Mesorhizobium</taxon>
    </lineage>
</organism>
<keyword evidence="5" id="KW-0812">Transmembrane</keyword>
<evidence type="ECO:0000313" key="8">
    <source>
        <dbReference type="Proteomes" id="UP001464387"/>
    </source>
</evidence>
<protein>
    <submittedName>
        <fullName evidence="7">Type III secretion system translocon subunit SctE</fullName>
    </submittedName>
</protein>
<comment type="subcellular location">
    <subcellularLocation>
        <location evidence="1">Host membrane</location>
    </subcellularLocation>
</comment>
<evidence type="ECO:0000256" key="1">
    <source>
        <dbReference type="ARBA" id="ARBA00004551"/>
    </source>
</evidence>
<evidence type="ECO:0000256" key="4">
    <source>
        <dbReference type="ARBA" id="ARBA00035640"/>
    </source>
</evidence>
<feature type="domain" description="Translocator protein BipB-like C-terminal" evidence="6">
    <location>
        <begin position="73"/>
        <end position="329"/>
    </location>
</feature>
<comment type="caution">
    <text evidence="7">The sequence shown here is derived from an EMBL/GenBank/DDBJ whole genome shotgun (WGS) entry which is preliminary data.</text>
</comment>
<dbReference type="Proteomes" id="UP001464387">
    <property type="component" value="Unassembled WGS sequence"/>
</dbReference>
<evidence type="ECO:0000313" key="7">
    <source>
        <dbReference type="EMBL" id="MER8935260.1"/>
    </source>
</evidence>
<keyword evidence="3" id="KW-0843">Virulence</keyword>
<keyword evidence="5" id="KW-0472">Membrane</keyword>
<sequence>MRNVNVTEAIGGLGLKAGVLTEVDALTSNLVAGFSKSGAELSLPPVSDGAVSPDRVPTLPPPRAFDKIQLVEKFLALKIKMANAQAAAGTEDVRHWGELQKQENEKIARKISEAAEKVRKAKKSSLAMRIFGWIAVAFTGVAAVVTGGLLAASAAAVALAVGILTETGVMDKMMQAIAKSLIKDQGMAQHQAELWATIITVFIVVTCSVATMGAGFRGGVNGAASIAAKITSQADKLAKIAMAGQHVATAARTGEVIASVAEAFAGGASGVLQKQATDAQAETLDIRKFLARLANPQEDEIARIQELVLSMTVMTQRVADAIEEQSRSASTAIRHIG</sequence>
<keyword evidence="2" id="KW-1043">Host membrane</keyword>
<dbReference type="Pfam" id="PF04888">
    <property type="entry name" value="SseC"/>
    <property type="match status" value="1"/>
</dbReference>
<keyword evidence="8" id="KW-1185">Reference proteome</keyword>
<evidence type="ECO:0000256" key="3">
    <source>
        <dbReference type="ARBA" id="ARBA00023026"/>
    </source>
</evidence>
<dbReference type="EMBL" id="JAMYPJ010000030">
    <property type="protein sequence ID" value="MER8935260.1"/>
    <property type="molecule type" value="Genomic_DNA"/>
</dbReference>
<dbReference type="RefSeq" id="WP_352657400.1">
    <property type="nucleotide sequence ID" value="NZ_JAMYMY010000033.1"/>
</dbReference>
<feature type="transmembrane region" description="Helical" evidence="5">
    <location>
        <begin position="192"/>
        <end position="216"/>
    </location>
</feature>
<keyword evidence="5" id="KW-1133">Transmembrane helix</keyword>
<proteinExistence type="inferred from homology"/>
<accession>A0ABV1YJE6</accession>
<evidence type="ECO:0000259" key="6">
    <source>
        <dbReference type="Pfam" id="PF04888"/>
    </source>
</evidence>
<evidence type="ECO:0000256" key="5">
    <source>
        <dbReference type="SAM" id="Phobius"/>
    </source>
</evidence>